<feature type="compositionally biased region" description="Acidic residues" evidence="9">
    <location>
        <begin position="1403"/>
        <end position="1412"/>
    </location>
</feature>
<keyword evidence="10" id="KW-1185">Reference proteome</keyword>
<feature type="compositionally biased region" description="Low complexity" evidence="9">
    <location>
        <begin position="1130"/>
        <end position="1151"/>
    </location>
</feature>
<feature type="region of interest" description="Disordered" evidence="9">
    <location>
        <begin position="1514"/>
        <end position="1556"/>
    </location>
</feature>
<keyword evidence="4 8" id="KW-0349">Heme</keyword>
<comment type="subcellular location">
    <subcellularLocation>
        <location evidence="1">Secreted</location>
    </subcellularLocation>
</comment>
<feature type="compositionally biased region" description="Basic and acidic residues" evidence="9">
    <location>
        <begin position="1479"/>
        <end position="1488"/>
    </location>
</feature>
<evidence type="ECO:0000256" key="5">
    <source>
        <dbReference type="ARBA" id="ARBA00022729"/>
    </source>
</evidence>
<dbReference type="PANTHER" id="PTHR11475:SF109">
    <property type="entry name" value="CHORION PEROXIDASE-LIKE PROTEIN"/>
    <property type="match status" value="1"/>
</dbReference>
<dbReference type="InterPro" id="IPR019791">
    <property type="entry name" value="Haem_peroxidase_animal"/>
</dbReference>
<dbReference type="CDD" id="cd09823">
    <property type="entry name" value="peroxinectin_like"/>
    <property type="match status" value="1"/>
</dbReference>
<feature type="binding site" description="axial binding residue" evidence="8">
    <location>
        <position position="661"/>
    </location>
    <ligand>
        <name>heme b</name>
        <dbReference type="ChEBI" id="CHEBI:60344"/>
    </ligand>
    <ligandPart>
        <name>Fe</name>
        <dbReference type="ChEBI" id="CHEBI:18248"/>
    </ligandPart>
</feature>
<sequence length="1556" mass="176445">MVKGLIGESLPELSREYDKIVQNVQRLVGVEDEKLRVSTNETFDFGKGITKEAEDDNFKRIKTEESVGSEETGRVSDVTKERTKQDSGGEKILKNISRNGGIENNLRKREDDEVLSTENVSPPSDTKESDTRKRFIKISSSWETMNSTDNENIEKIQFYPLKGTTVNYQQTTFKPILAEELRRKLEHPEEEVQYLPMESRSPGTQIENKNQQSKGEDFEPSEEDVMAAVNFGIRAMKNLYQVKEPALYSMGLFLNPDNPARYVAAFNDQTPEAKELAKYGYAALVGVKKFISKNPNISRGIDMLRANRRFSLQRQCPQRGTPECPPASLRYRTADGSCNNLQNLWWGSAMSTMQRLLPAFYDDGIQSVRRSITGKSLPSARKISDLIHEDRDVPSPSITHMLMQWGQFIDHDITATAQTRGFNGTVPQCCVGRGDDFQPPEFMHPECLPIRVSPRDGFYGRFNIRCLEFVRSGPAPREDCGFGPREQLSQVTSYIDASTVYSSNARVSDSLRLFRNGLLKYGKLQSRKPLLPRQNLLNDLCQRGSLATDCFMAGDGRAVEQPALTTLHVVFLRQHNRIATELAALNPHWSDEKLYQETRRIIIALMQQITYREFLPVVLGRAVMENFDLDIHNKGYFDGYDPSINPNVINSFATAAYRFGHSLVQPSFVRFDSRHRPIPNNVSIHDEFSNPINLQTAGSVDRLLLGLVNQPSQTRDEFITEELTNHLFQTPNFPFGMDLASLNIQRGRDHGIPPYVNWREPCGLSPIRNWEDLKRVMPTSLVRKFSQVYVSVEDIDLFPAGLSEFSVPGGLVGPTFACIIAQQFSNLRKGDRFWFENPDAENSFTPAQLQQLRRVTLSQILCKTMDSIDTIQPFAFLIADDFRNSRLPCESALIGNLDLKPWMERISGRTNSREEAEGISAESKNNEKSFLAIFKPIKTNIHQHNKISVKRPLGSHENLTIVVQNNAVNSPVFVNDAFSGSNFQFTQQTTPGSQKPSKPSPGHGSFDSTSKPFHQGSYGQSEIPSGIPRPIQSHRPSGPYIPHSFNDPSNPNPPNYGFVTKPLSEHISSDVFFDPLTTSTSSPTLYTYYTTFKPRPTRPSKPVNQHDDPKPGYPQGSIGYQDEISRPLYGSSRPPHGSSRPTGGSWSSSTPQYDSHSHSPGTDSTWTHKPVYGGWSSEEPWSNKPISQSDSHGWTNIPSYQNRPSGRPTVQSDPNNWSDNPNGQNKPIPSRPQYWSEYGGSTTRYPSTANRYPSTTSRYPSTTSRYPSGNFYYDQTFQIQNAQANINPRPLKTQSVTIVTETDEAVHYTENKRYGFGNKNNVKIEIPRPLIAEHKDDDVELFERNERRRPGQYYYEKNVLHRYPDMTSVNQTNFNQNKTQYYHHEKNDDSVPYKNEGQHMTYDDDEDEDVPLPDLLDENDDDQSYQGKIMFDSKYQIEHLNDNRQLQFSVNSVTKAHIVQEEVKLTTTATIILDDDDKNDGSKDRASEDYNNYEEADDDLKGAYSDNIRSVIKNFNRSTQRRKMSKTTSSVEDSKMASSEFTSAKESSNNVRRQGT</sequence>
<dbReference type="InterPro" id="IPR010255">
    <property type="entry name" value="Haem_peroxidase_sf"/>
</dbReference>
<feature type="region of interest" description="Disordered" evidence="9">
    <location>
        <begin position="60"/>
        <end position="132"/>
    </location>
</feature>
<feature type="compositionally biased region" description="Basic and acidic residues" evidence="9">
    <location>
        <begin position="60"/>
        <end position="93"/>
    </location>
</feature>
<feature type="compositionally biased region" description="Low complexity" evidence="9">
    <location>
        <begin position="991"/>
        <end position="1005"/>
    </location>
</feature>
<feature type="region of interest" description="Disordered" evidence="9">
    <location>
        <begin position="983"/>
        <end position="1061"/>
    </location>
</feature>
<feature type="compositionally biased region" description="Low complexity" evidence="9">
    <location>
        <begin position="1251"/>
        <end position="1266"/>
    </location>
</feature>
<evidence type="ECO:0000256" key="6">
    <source>
        <dbReference type="ARBA" id="ARBA00023002"/>
    </source>
</evidence>
<keyword evidence="8" id="KW-0479">Metal-binding</keyword>
<dbReference type="Proteomes" id="UP000694920">
    <property type="component" value="Unplaced"/>
</dbReference>
<dbReference type="GO" id="GO:0004601">
    <property type="term" value="F:peroxidase activity"/>
    <property type="evidence" value="ECO:0007669"/>
    <property type="project" value="UniProtKB-KW"/>
</dbReference>
<name>A0AAJ7BWD7_CEPCN</name>
<evidence type="ECO:0000256" key="4">
    <source>
        <dbReference type="ARBA" id="ARBA00022617"/>
    </source>
</evidence>
<evidence type="ECO:0000256" key="3">
    <source>
        <dbReference type="ARBA" id="ARBA00022559"/>
    </source>
</evidence>
<feature type="compositionally biased region" description="Polar residues" evidence="9">
    <location>
        <begin position="1006"/>
        <end position="1023"/>
    </location>
</feature>
<keyword evidence="5" id="KW-0732">Signal</keyword>
<keyword evidence="7 8" id="KW-0408">Iron</keyword>
<dbReference type="RefSeq" id="XP_015595580.2">
    <property type="nucleotide sequence ID" value="XM_015740094.2"/>
</dbReference>
<evidence type="ECO:0000256" key="8">
    <source>
        <dbReference type="PIRSR" id="PIRSR619791-2"/>
    </source>
</evidence>
<feature type="region of interest" description="Disordered" evidence="9">
    <location>
        <begin position="1090"/>
        <end position="1266"/>
    </location>
</feature>
<feature type="compositionally biased region" description="Polar residues" evidence="9">
    <location>
        <begin position="1239"/>
        <end position="1250"/>
    </location>
</feature>
<proteinExistence type="predicted"/>
<dbReference type="GO" id="GO:0006979">
    <property type="term" value="P:response to oxidative stress"/>
    <property type="evidence" value="ECO:0007669"/>
    <property type="project" value="InterPro"/>
</dbReference>
<dbReference type="Gene3D" id="1.10.640.10">
    <property type="entry name" value="Haem peroxidase domain superfamily, animal type"/>
    <property type="match status" value="1"/>
</dbReference>
<dbReference type="PROSITE" id="PS50292">
    <property type="entry name" value="PEROXIDASE_3"/>
    <property type="match status" value="1"/>
</dbReference>
<dbReference type="SUPFAM" id="SSF48113">
    <property type="entry name" value="Heme-dependent peroxidases"/>
    <property type="match status" value="1"/>
</dbReference>
<evidence type="ECO:0000313" key="10">
    <source>
        <dbReference type="Proteomes" id="UP000694920"/>
    </source>
</evidence>
<feature type="compositionally biased region" description="Polar residues" evidence="9">
    <location>
        <begin position="201"/>
        <end position="213"/>
    </location>
</feature>
<evidence type="ECO:0000313" key="11">
    <source>
        <dbReference type="RefSeq" id="XP_015595580.2"/>
    </source>
</evidence>
<dbReference type="PANTHER" id="PTHR11475">
    <property type="entry name" value="OXIDASE/PEROXIDASE"/>
    <property type="match status" value="1"/>
</dbReference>
<dbReference type="PRINTS" id="PR00457">
    <property type="entry name" value="ANPEROXIDASE"/>
</dbReference>
<dbReference type="InterPro" id="IPR037120">
    <property type="entry name" value="Haem_peroxidase_sf_animal"/>
</dbReference>
<dbReference type="Pfam" id="PF03098">
    <property type="entry name" value="An_peroxidase"/>
    <property type="match status" value="1"/>
</dbReference>
<dbReference type="GO" id="GO:0022412">
    <property type="term" value="P:cellular process involved in reproduction in multicellular organism"/>
    <property type="evidence" value="ECO:0007669"/>
    <property type="project" value="UniProtKB-ARBA"/>
</dbReference>
<evidence type="ECO:0000256" key="1">
    <source>
        <dbReference type="ARBA" id="ARBA00004613"/>
    </source>
</evidence>
<feature type="compositionally biased region" description="Polar residues" evidence="9">
    <location>
        <begin position="1526"/>
        <end position="1556"/>
    </location>
</feature>
<accession>A0AAJ7BWD7</accession>
<reference evidence="11" key="1">
    <citation type="submission" date="2025-08" db="UniProtKB">
        <authorList>
            <consortium name="RefSeq"/>
        </authorList>
    </citation>
    <scope>IDENTIFICATION</scope>
</reference>
<keyword evidence="2" id="KW-0964">Secreted</keyword>
<dbReference type="GeneID" id="107267903"/>
<evidence type="ECO:0000256" key="2">
    <source>
        <dbReference type="ARBA" id="ARBA00022525"/>
    </source>
</evidence>
<dbReference type="GO" id="GO:0020037">
    <property type="term" value="F:heme binding"/>
    <property type="evidence" value="ECO:0007669"/>
    <property type="project" value="InterPro"/>
</dbReference>
<organism evidence="10 11">
    <name type="scientific">Cephus cinctus</name>
    <name type="common">Wheat stem sawfly</name>
    <dbReference type="NCBI Taxonomy" id="211228"/>
    <lineage>
        <taxon>Eukaryota</taxon>
        <taxon>Metazoa</taxon>
        <taxon>Ecdysozoa</taxon>
        <taxon>Arthropoda</taxon>
        <taxon>Hexapoda</taxon>
        <taxon>Insecta</taxon>
        <taxon>Pterygota</taxon>
        <taxon>Neoptera</taxon>
        <taxon>Endopterygota</taxon>
        <taxon>Hymenoptera</taxon>
        <taxon>Cephoidea</taxon>
        <taxon>Cephidae</taxon>
        <taxon>Cephus</taxon>
    </lineage>
</organism>
<dbReference type="KEGG" id="ccin:107267903"/>
<feature type="region of interest" description="Disordered" evidence="9">
    <location>
        <begin position="188"/>
        <end position="221"/>
    </location>
</feature>
<feature type="region of interest" description="Disordered" evidence="9">
    <location>
        <begin position="1474"/>
        <end position="1498"/>
    </location>
</feature>
<gene>
    <name evidence="11" type="primary">LOC107267903</name>
</gene>
<dbReference type="GO" id="GO:0005576">
    <property type="term" value="C:extracellular region"/>
    <property type="evidence" value="ECO:0007669"/>
    <property type="project" value="UniProtKB-SubCell"/>
</dbReference>
<feature type="region of interest" description="Disordered" evidence="9">
    <location>
        <begin position="1385"/>
        <end position="1412"/>
    </location>
</feature>
<feature type="compositionally biased region" description="Polar residues" evidence="9">
    <location>
        <begin position="1152"/>
        <end position="1167"/>
    </location>
</feature>
<dbReference type="GO" id="GO:0046872">
    <property type="term" value="F:metal ion binding"/>
    <property type="evidence" value="ECO:0007669"/>
    <property type="project" value="UniProtKB-KW"/>
</dbReference>
<evidence type="ECO:0000256" key="7">
    <source>
        <dbReference type="ARBA" id="ARBA00023004"/>
    </source>
</evidence>
<evidence type="ECO:0000256" key="9">
    <source>
        <dbReference type="SAM" id="MobiDB-lite"/>
    </source>
</evidence>
<protein>
    <submittedName>
        <fullName evidence="11">Uncharacterized protein LOC107267903 isoform X2</fullName>
    </submittedName>
</protein>
<feature type="compositionally biased region" description="Polar residues" evidence="9">
    <location>
        <begin position="1184"/>
        <end position="1227"/>
    </location>
</feature>
<keyword evidence="6" id="KW-0560">Oxidoreductase</keyword>
<keyword evidence="3" id="KW-0575">Peroxidase</keyword>
<dbReference type="FunFam" id="1.10.640.10:FF:000003">
    <property type="entry name" value="chorion peroxidase"/>
    <property type="match status" value="1"/>
</dbReference>